<dbReference type="Gene3D" id="1.20.1270.60">
    <property type="entry name" value="Arfaptin homology (AH) domain/BAR domain"/>
    <property type="match status" value="1"/>
</dbReference>
<dbReference type="PROSITE" id="PS50002">
    <property type="entry name" value="SH3"/>
    <property type="match status" value="1"/>
</dbReference>
<dbReference type="RefSeq" id="XP_051608613.1">
    <property type="nucleotide sequence ID" value="XM_051752135.1"/>
</dbReference>
<evidence type="ECO:0000256" key="1">
    <source>
        <dbReference type="ARBA" id="ARBA00022443"/>
    </source>
</evidence>
<evidence type="ECO:0000313" key="5">
    <source>
        <dbReference type="Proteomes" id="UP001204833"/>
    </source>
</evidence>
<dbReference type="PANTHER" id="PTHR47174">
    <property type="entry name" value="BRIDGING INTEGRATOR 3"/>
    <property type="match status" value="1"/>
</dbReference>
<proteinExistence type="predicted"/>
<dbReference type="AlphaFoldDB" id="A0AAD5FYK8"/>
<dbReference type="GO" id="GO:0043332">
    <property type="term" value="C:mating projection tip"/>
    <property type="evidence" value="ECO:0007669"/>
    <property type="project" value="TreeGrafter"/>
</dbReference>
<accession>A0AAD5FYK8</accession>
<comment type="caution">
    <text evidence="4">The sequence shown here is derived from an EMBL/GenBank/DDBJ whole genome shotgun (WGS) entry which is preliminary data.</text>
</comment>
<protein>
    <recommendedName>
        <fullName evidence="3">SH3 domain-containing protein</fullName>
    </recommendedName>
</protein>
<dbReference type="InterPro" id="IPR036028">
    <property type="entry name" value="SH3-like_dom_sf"/>
</dbReference>
<dbReference type="GeneID" id="76150845"/>
<feature type="domain" description="SH3" evidence="3">
    <location>
        <begin position="311"/>
        <end position="367"/>
    </location>
</feature>
<dbReference type="PANTHER" id="PTHR47174:SF1">
    <property type="entry name" value="REDUCED VIABILITY UPON STARVATION PROTEIN 167"/>
    <property type="match status" value="1"/>
</dbReference>
<evidence type="ECO:0000256" key="2">
    <source>
        <dbReference type="PROSITE-ProRule" id="PRU00192"/>
    </source>
</evidence>
<evidence type="ECO:0000259" key="3">
    <source>
        <dbReference type="PROSITE" id="PS50002"/>
    </source>
</evidence>
<dbReference type="Gene3D" id="2.30.30.40">
    <property type="entry name" value="SH3 Domains"/>
    <property type="match status" value="1"/>
</dbReference>
<gene>
    <name evidence="4" type="ORF">KGF57_002786</name>
</gene>
<sequence>MNQEINRISNQLSRTLKLVDDKIIKNNRLEWRQIKLTPQFLKQKINYAGNSYTSDEEFNSMESSFEIQELNCRKLQEELKVFADAATEMLRNSELVASAFQDIADPYSNFKNSENTIDDAYDAWTQTSKYKHLILAVEFTEKLRSFMNFEYKKLDEVGSISKLVSKRISTRLVFLLDYDKLYNEHEILCEKQERGELSLKQSNSIYSIKRRIDDCKIKYDNVNSILKSSLPKFSSYMKEIVVSIQIKFQFLNYDFFEDVVGRLKQLHSIQETSDIITHFKDKNDHIFTKIERLSIISLNRSIDYTKSIPEANLGFCYALYDFAGVQPGDLSFKKGNRIKILERTGDWWVGSTKGQQGSFPSNYVKLE</sequence>
<dbReference type="Pfam" id="PF03114">
    <property type="entry name" value="BAR"/>
    <property type="match status" value="1"/>
</dbReference>
<dbReference type="GO" id="GO:0006897">
    <property type="term" value="P:endocytosis"/>
    <property type="evidence" value="ECO:0007669"/>
    <property type="project" value="InterPro"/>
</dbReference>
<keyword evidence="5" id="KW-1185">Reference proteome</keyword>
<reference evidence="4 5" key="1">
    <citation type="journal article" date="2022" name="DNA Res.">
        <title>Genome analysis of five recently described species of the CUG-Ser clade uncovers Candida theae as a new hybrid lineage with pathogenic potential in the Candida parapsilosis species complex.</title>
        <authorList>
            <person name="Mixao V."/>
            <person name="Del Olmo V."/>
            <person name="Hegedusova E."/>
            <person name="Saus E."/>
            <person name="Pryszcz L."/>
            <person name="Cillingova A."/>
            <person name="Nosek J."/>
            <person name="Gabaldon T."/>
        </authorList>
    </citation>
    <scope>NUCLEOTIDE SEQUENCE [LARGE SCALE GENOMIC DNA]</scope>
    <source>
        <strain evidence="4 5">CBS 12239</strain>
    </source>
</reference>
<dbReference type="EMBL" id="JAIHNG010000119">
    <property type="protein sequence ID" value="KAI5957978.1"/>
    <property type="molecule type" value="Genomic_DNA"/>
</dbReference>
<dbReference type="SUPFAM" id="SSF50044">
    <property type="entry name" value="SH3-domain"/>
    <property type="match status" value="1"/>
</dbReference>
<dbReference type="Pfam" id="PF00018">
    <property type="entry name" value="SH3_1"/>
    <property type="match status" value="1"/>
</dbReference>
<dbReference type="GO" id="GO:0008289">
    <property type="term" value="F:lipid binding"/>
    <property type="evidence" value="ECO:0007669"/>
    <property type="project" value="TreeGrafter"/>
</dbReference>
<dbReference type="GO" id="GO:1990528">
    <property type="term" value="C:Rvs161p-Rvs167p complex"/>
    <property type="evidence" value="ECO:0007669"/>
    <property type="project" value="TreeGrafter"/>
</dbReference>
<name>A0AAD5FYK8_9ASCO</name>
<dbReference type="Proteomes" id="UP001204833">
    <property type="component" value="Unassembled WGS sequence"/>
</dbReference>
<dbReference type="PRINTS" id="PR00452">
    <property type="entry name" value="SH3DOMAIN"/>
</dbReference>
<dbReference type="GO" id="GO:0031097">
    <property type="term" value="C:medial cortex"/>
    <property type="evidence" value="ECO:0007669"/>
    <property type="project" value="TreeGrafter"/>
</dbReference>
<dbReference type="GO" id="GO:0051666">
    <property type="term" value="P:actin cortical patch localization"/>
    <property type="evidence" value="ECO:0007669"/>
    <property type="project" value="InterPro"/>
</dbReference>
<dbReference type="SUPFAM" id="SSF103657">
    <property type="entry name" value="BAR/IMD domain-like"/>
    <property type="match status" value="1"/>
</dbReference>
<dbReference type="InterPro" id="IPR027267">
    <property type="entry name" value="AH/BAR_dom_sf"/>
</dbReference>
<dbReference type="InterPro" id="IPR001452">
    <property type="entry name" value="SH3_domain"/>
</dbReference>
<dbReference type="SMART" id="SM00326">
    <property type="entry name" value="SH3"/>
    <property type="match status" value="1"/>
</dbReference>
<evidence type="ECO:0000313" key="4">
    <source>
        <dbReference type="EMBL" id="KAI5957978.1"/>
    </source>
</evidence>
<organism evidence="4 5">
    <name type="scientific">Candida theae</name>
    <dbReference type="NCBI Taxonomy" id="1198502"/>
    <lineage>
        <taxon>Eukaryota</taxon>
        <taxon>Fungi</taxon>
        <taxon>Dikarya</taxon>
        <taxon>Ascomycota</taxon>
        <taxon>Saccharomycotina</taxon>
        <taxon>Pichiomycetes</taxon>
        <taxon>Debaryomycetaceae</taxon>
        <taxon>Candida/Lodderomyces clade</taxon>
        <taxon>Candida</taxon>
    </lineage>
</organism>
<dbReference type="InterPro" id="IPR004148">
    <property type="entry name" value="BAR_dom"/>
</dbReference>
<dbReference type="GO" id="GO:0030447">
    <property type="term" value="P:filamentous growth"/>
    <property type="evidence" value="ECO:0007669"/>
    <property type="project" value="UniProtKB-ARBA"/>
</dbReference>
<dbReference type="GO" id="GO:0030479">
    <property type="term" value="C:actin cortical patch"/>
    <property type="evidence" value="ECO:0007669"/>
    <property type="project" value="TreeGrafter"/>
</dbReference>
<dbReference type="InterPro" id="IPR046982">
    <property type="entry name" value="BIN3/RVS161-like"/>
</dbReference>
<keyword evidence="1 2" id="KW-0728">SH3 domain</keyword>
<dbReference type="GO" id="GO:0097320">
    <property type="term" value="P:plasma membrane tubulation"/>
    <property type="evidence" value="ECO:0007669"/>
    <property type="project" value="TreeGrafter"/>
</dbReference>